<dbReference type="GO" id="GO:0015979">
    <property type="term" value="P:photosynthesis"/>
    <property type="evidence" value="ECO:0007669"/>
    <property type="project" value="InterPro"/>
</dbReference>
<dbReference type="PANTHER" id="PTHR30128:SF19">
    <property type="entry name" value="PHOTOSYSTEM I P700 CHLOROPHYLL A APOPROTEIN A1-RELATED"/>
    <property type="match status" value="1"/>
</dbReference>
<dbReference type="SUPFAM" id="SSF81558">
    <property type="entry name" value="Photosystem I subunits PsaA/PsaB"/>
    <property type="match status" value="1"/>
</dbReference>
<protein>
    <submittedName>
        <fullName evidence="2">Uncharacterized protein</fullName>
    </submittedName>
</protein>
<evidence type="ECO:0000313" key="2">
    <source>
        <dbReference type="EMBL" id="PTQ29037.1"/>
    </source>
</evidence>
<evidence type="ECO:0000313" key="3">
    <source>
        <dbReference type="Proteomes" id="UP000244005"/>
    </source>
</evidence>
<dbReference type="Pfam" id="PF00223">
    <property type="entry name" value="PsaA_PsaB"/>
    <property type="match status" value="1"/>
</dbReference>
<dbReference type="PANTHER" id="PTHR30128">
    <property type="entry name" value="OUTER MEMBRANE PROTEIN, OMPA-RELATED"/>
    <property type="match status" value="1"/>
</dbReference>
<dbReference type="Gene3D" id="1.20.1130.10">
    <property type="entry name" value="Photosystem I PsaA/PsaB"/>
    <property type="match status" value="1"/>
</dbReference>
<keyword evidence="1" id="KW-0812">Transmembrane</keyword>
<keyword evidence="3" id="KW-1185">Reference proteome</keyword>
<reference evidence="3" key="1">
    <citation type="journal article" date="2017" name="Cell">
        <title>Insights into land plant evolution garnered from the Marchantia polymorpha genome.</title>
        <authorList>
            <person name="Bowman J.L."/>
            <person name="Kohchi T."/>
            <person name="Yamato K.T."/>
            <person name="Jenkins J."/>
            <person name="Shu S."/>
            <person name="Ishizaki K."/>
            <person name="Yamaoka S."/>
            <person name="Nishihama R."/>
            <person name="Nakamura Y."/>
            <person name="Berger F."/>
            <person name="Adam C."/>
            <person name="Aki S.S."/>
            <person name="Althoff F."/>
            <person name="Araki T."/>
            <person name="Arteaga-Vazquez M.A."/>
            <person name="Balasubrmanian S."/>
            <person name="Barry K."/>
            <person name="Bauer D."/>
            <person name="Boehm C.R."/>
            <person name="Briginshaw L."/>
            <person name="Caballero-Perez J."/>
            <person name="Catarino B."/>
            <person name="Chen F."/>
            <person name="Chiyoda S."/>
            <person name="Chovatia M."/>
            <person name="Davies K.M."/>
            <person name="Delmans M."/>
            <person name="Demura T."/>
            <person name="Dierschke T."/>
            <person name="Dolan L."/>
            <person name="Dorantes-Acosta A.E."/>
            <person name="Eklund D.M."/>
            <person name="Florent S.N."/>
            <person name="Flores-Sandoval E."/>
            <person name="Fujiyama A."/>
            <person name="Fukuzawa H."/>
            <person name="Galik B."/>
            <person name="Grimanelli D."/>
            <person name="Grimwood J."/>
            <person name="Grossniklaus U."/>
            <person name="Hamada T."/>
            <person name="Haseloff J."/>
            <person name="Hetherington A.J."/>
            <person name="Higo A."/>
            <person name="Hirakawa Y."/>
            <person name="Hundley H.N."/>
            <person name="Ikeda Y."/>
            <person name="Inoue K."/>
            <person name="Inoue S.I."/>
            <person name="Ishida S."/>
            <person name="Jia Q."/>
            <person name="Kakita M."/>
            <person name="Kanazawa T."/>
            <person name="Kawai Y."/>
            <person name="Kawashima T."/>
            <person name="Kennedy M."/>
            <person name="Kinose K."/>
            <person name="Kinoshita T."/>
            <person name="Kohara Y."/>
            <person name="Koide E."/>
            <person name="Komatsu K."/>
            <person name="Kopischke S."/>
            <person name="Kubo M."/>
            <person name="Kyozuka J."/>
            <person name="Lagercrantz U."/>
            <person name="Lin S.S."/>
            <person name="Lindquist E."/>
            <person name="Lipzen A.M."/>
            <person name="Lu C.W."/>
            <person name="De Luna E."/>
            <person name="Martienssen R.A."/>
            <person name="Minamino N."/>
            <person name="Mizutani M."/>
            <person name="Mizutani M."/>
            <person name="Mochizuki N."/>
            <person name="Monte I."/>
            <person name="Mosher R."/>
            <person name="Nagasaki H."/>
            <person name="Nakagami H."/>
            <person name="Naramoto S."/>
            <person name="Nishitani K."/>
            <person name="Ohtani M."/>
            <person name="Okamoto T."/>
            <person name="Okumura M."/>
            <person name="Phillips J."/>
            <person name="Pollak B."/>
            <person name="Reinders A."/>
            <person name="Rovekamp M."/>
            <person name="Sano R."/>
            <person name="Sawa S."/>
            <person name="Schmid M.W."/>
            <person name="Shirakawa M."/>
            <person name="Solano R."/>
            <person name="Spunde A."/>
            <person name="Suetsugu N."/>
            <person name="Sugano S."/>
            <person name="Sugiyama A."/>
            <person name="Sun R."/>
            <person name="Suzuki Y."/>
            <person name="Takenaka M."/>
            <person name="Takezawa D."/>
            <person name="Tomogane H."/>
            <person name="Tsuzuki M."/>
            <person name="Ueda T."/>
            <person name="Umeda M."/>
            <person name="Ward J.M."/>
            <person name="Watanabe Y."/>
            <person name="Yazaki K."/>
            <person name="Yokoyama R."/>
            <person name="Yoshitake Y."/>
            <person name="Yotsui I."/>
            <person name="Zachgo S."/>
            <person name="Schmutz J."/>
        </authorList>
    </citation>
    <scope>NUCLEOTIDE SEQUENCE [LARGE SCALE GENOMIC DNA]</scope>
    <source>
        <strain evidence="3">Tak-1</strain>
    </source>
</reference>
<sequence length="154" mass="17619">MNDHNDDLGTIWWRKFMKKARIHKVPPGSTCGPSNMPMMSMIVSFVWMYSSMAGKIGCQTSIFAKALTPFYTLNRSVYSDFLTFRGGLNPVTGGLWLTDTSHYHLATAVHILVAGHLYRINWVSIDWSKKYSEFVFNCIVLLTIDIVYHTFIIN</sequence>
<dbReference type="GO" id="GO:0009579">
    <property type="term" value="C:thylakoid"/>
    <property type="evidence" value="ECO:0007669"/>
    <property type="project" value="InterPro"/>
</dbReference>
<dbReference type="OrthoDB" id="349at2759"/>
<keyword evidence="1" id="KW-0472">Membrane</keyword>
<evidence type="ECO:0000256" key="1">
    <source>
        <dbReference type="SAM" id="Phobius"/>
    </source>
</evidence>
<dbReference type="EMBL" id="KZ772819">
    <property type="protein sequence ID" value="PTQ29037.1"/>
    <property type="molecule type" value="Genomic_DNA"/>
</dbReference>
<dbReference type="Gramene" id="Mp3g20630.1">
    <property type="protein sequence ID" value="Mp3g20630.1.cds"/>
    <property type="gene ID" value="Mp3g20630"/>
</dbReference>
<dbReference type="InterPro" id="IPR001280">
    <property type="entry name" value="PSI_PsaA/B"/>
</dbReference>
<proteinExistence type="predicted"/>
<dbReference type="GO" id="GO:0016020">
    <property type="term" value="C:membrane"/>
    <property type="evidence" value="ECO:0007669"/>
    <property type="project" value="InterPro"/>
</dbReference>
<gene>
    <name evidence="2" type="ORF">MARPO_0149s0029</name>
</gene>
<dbReference type="Proteomes" id="UP000244005">
    <property type="component" value="Unassembled WGS sequence"/>
</dbReference>
<keyword evidence="1" id="KW-1133">Transmembrane helix</keyword>
<dbReference type="InterPro" id="IPR036408">
    <property type="entry name" value="PSI_PsaA/B_sf"/>
</dbReference>
<name>A0A2R6W5A9_MARPO</name>
<dbReference type="AlphaFoldDB" id="A0A2R6W5A9"/>
<accession>A0A2R6W5A9</accession>
<feature type="transmembrane region" description="Helical" evidence="1">
    <location>
        <begin position="134"/>
        <end position="153"/>
    </location>
</feature>
<organism evidence="2 3">
    <name type="scientific">Marchantia polymorpha</name>
    <name type="common">Common liverwort</name>
    <name type="synonym">Marchantia aquatica</name>
    <dbReference type="NCBI Taxonomy" id="3197"/>
    <lineage>
        <taxon>Eukaryota</taxon>
        <taxon>Viridiplantae</taxon>
        <taxon>Streptophyta</taxon>
        <taxon>Embryophyta</taxon>
        <taxon>Marchantiophyta</taxon>
        <taxon>Marchantiopsida</taxon>
        <taxon>Marchantiidae</taxon>
        <taxon>Marchantiales</taxon>
        <taxon>Marchantiaceae</taxon>
        <taxon>Marchantia</taxon>
    </lineage>
</organism>